<name>A0ABV9ENP4_9ACTN</name>
<dbReference type="Gene3D" id="2.10.109.10">
    <property type="entry name" value="Umud Fragment, subunit A"/>
    <property type="match status" value="1"/>
</dbReference>
<organism evidence="4 5">
    <name type="scientific">Sphaerisporangium corydalis</name>
    <dbReference type="NCBI Taxonomy" id="1441875"/>
    <lineage>
        <taxon>Bacteria</taxon>
        <taxon>Bacillati</taxon>
        <taxon>Actinomycetota</taxon>
        <taxon>Actinomycetes</taxon>
        <taxon>Streptosporangiales</taxon>
        <taxon>Streptosporangiaceae</taxon>
        <taxon>Sphaerisporangium</taxon>
    </lineage>
</organism>
<sequence>MIVAVVLGVLAVALAVLAVCARLLFLVVTVVGASMEPAYRAGDRLLSRRWAPHRVGRGDVVVLNGAVTGVDLPPQAMSYLLSRQEGRLVRFLVKRVTAVPGDPVPEVVVPALTVPADVVPPGRLVVLGDNWRTSADSRVFGFVAADQVVAVVIRRLSGRQYG</sequence>
<evidence type="ECO:0000256" key="1">
    <source>
        <dbReference type="ARBA" id="ARBA00004401"/>
    </source>
</evidence>
<dbReference type="InterPro" id="IPR036286">
    <property type="entry name" value="LexA/Signal_pep-like_sf"/>
</dbReference>
<dbReference type="EMBL" id="JBHSFN010000017">
    <property type="protein sequence ID" value="MFC4589604.1"/>
    <property type="molecule type" value="Genomic_DNA"/>
</dbReference>
<dbReference type="RefSeq" id="WP_262844383.1">
    <property type="nucleotide sequence ID" value="NZ_JANZYP010000028.1"/>
</dbReference>
<dbReference type="Pfam" id="PF10502">
    <property type="entry name" value="Peptidase_S26"/>
    <property type="match status" value="2"/>
</dbReference>
<dbReference type="PRINTS" id="PR00727">
    <property type="entry name" value="LEADERPTASE"/>
</dbReference>
<dbReference type="InterPro" id="IPR019533">
    <property type="entry name" value="Peptidase_S26"/>
</dbReference>
<protein>
    <submittedName>
        <fullName evidence="4">S26 family signal peptidase</fullName>
    </submittedName>
</protein>
<keyword evidence="5" id="KW-1185">Reference proteome</keyword>
<accession>A0ABV9ENP4</accession>
<feature type="domain" description="Peptidase S26" evidence="3">
    <location>
        <begin position="9"/>
        <end position="104"/>
    </location>
</feature>
<evidence type="ECO:0000313" key="4">
    <source>
        <dbReference type="EMBL" id="MFC4589604.1"/>
    </source>
</evidence>
<dbReference type="SUPFAM" id="SSF51306">
    <property type="entry name" value="LexA/Signal peptidase"/>
    <property type="match status" value="1"/>
</dbReference>
<dbReference type="PANTHER" id="PTHR43390:SF1">
    <property type="entry name" value="CHLOROPLAST PROCESSING PEPTIDASE"/>
    <property type="match status" value="1"/>
</dbReference>
<dbReference type="CDD" id="cd06530">
    <property type="entry name" value="S26_SPase_I"/>
    <property type="match status" value="1"/>
</dbReference>
<feature type="domain" description="Peptidase S26" evidence="3">
    <location>
        <begin position="117"/>
        <end position="152"/>
    </location>
</feature>
<comment type="subcellular location">
    <subcellularLocation>
        <location evidence="1">Cell membrane</location>
        <topology evidence="1">Single-pass type II membrane protein</topology>
    </subcellularLocation>
</comment>
<evidence type="ECO:0000256" key="2">
    <source>
        <dbReference type="ARBA" id="ARBA00009370"/>
    </source>
</evidence>
<gene>
    <name evidence="4" type="ORF">ACFO8L_26190</name>
</gene>
<dbReference type="Proteomes" id="UP001595891">
    <property type="component" value="Unassembled WGS sequence"/>
</dbReference>
<dbReference type="PANTHER" id="PTHR43390">
    <property type="entry name" value="SIGNAL PEPTIDASE I"/>
    <property type="match status" value="1"/>
</dbReference>
<proteinExistence type="inferred from homology"/>
<comment type="caution">
    <text evidence="4">The sequence shown here is derived from an EMBL/GenBank/DDBJ whole genome shotgun (WGS) entry which is preliminary data.</text>
</comment>
<comment type="similarity">
    <text evidence="2">Belongs to the peptidase S26 family.</text>
</comment>
<evidence type="ECO:0000259" key="3">
    <source>
        <dbReference type="Pfam" id="PF10502"/>
    </source>
</evidence>
<dbReference type="InterPro" id="IPR000223">
    <property type="entry name" value="Pept_S26A_signal_pept_1"/>
</dbReference>
<evidence type="ECO:0000313" key="5">
    <source>
        <dbReference type="Proteomes" id="UP001595891"/>
    </source>
</evidence>
<reference evidence="5" key="1">
    <citation type="journal article" date="2019" name="Int. J. Syst. Evol. Microbiol.">
        <title>The Global Catalogue of Microorganisms (GCM) 10K type strain sequencing project: providing services to taxonomists for standard genome sequencing and annotation.</title>
        <authorList>
            <consortium name="The Broad Institute Genomics Platform"/>
            <consortium name="The Broad Institute Genome Sequencing Center for Infectious Disease"/>
            <person name="Wu L."/>
            <person name="Ma J."/>
        </authorList>
    </citation>
    <scope>NUCLEOTIDE SEQUENCE [LARGE SCALE GENOMIC DNA]</scope>
    <source>
        <strain evidence="5">CCUG 49560</strain>
    </source>
</reference>